<dbReference type="EMBL" id="WUMV01000010">
    <property type="protein sequence ID" value="MXN67315.1"/>
    <property type="molecule type" value="Genomic_DNA"/>
</dbReference>
<protein>
    <submittedName>
        <fullName evidence="1">Uncharacterized protein</fullName>
    </submittedName>
</protein>
<name>A0A7X3LYA0_9HYPH</name>
<evidence type="ECO:0000313" key="2">
    <source>
        <dbReference type="Proteomes" id="UP000433101"/>
    </source>
</evidence>
<dbReference type="AlphaFoldDB" id="A0A7X3LYA0"/>
<keyword evidence="2" id="KW-1185">Reference proteome</keyword>
<dbReference type="Proteomes" id="UP000433101">
    <property type="component" value="Unassembled WGS sequence"/>
</dbReference>
<evidence type="ECO:0000313" key="1">
    <source>
        <dbReference type="EMBL" id="MXN67315.1"/>
    </source>
</evidence>
<organism evidence="1 2">
    <name type="scientific">Stappia sediminis</name>
    <dbReference type="NCBI Taxonomy" id="2692190"/>
    <lineage>
        <taxon>Bacteria</taxon>
        <taxon>Pseudomonadati</taxon>
        <taxon>Pseudomonadota</taxon>
        <taxon>Alphaproteobacteria</taxon>
        <taxon>Hyphomicrobiales</taxon>
        <taxon>Stappiaceae</taxon>
        <taxon>Stappia</taxon>
    </lineage>
</organism>
<dbReference type="RefSeq" id="WP_160777564.1">
    <property type="nucleotide sequence ID" value="NZ_WUMV01000010.1"/>
</dbReference>
<gene>
    <name evidence="1" type="ORF">GR183_20605</name>
</gene>
<proteinExistence type="predicted"/>
<sequence>MSDEEKWRGSSPRGVRAPSRKILPEWVPEIKKRILQGEFLNRIAADYDVNPGRISEIKAGFKFSEIPPAT</sequence>
<accession>A0A7X3LYA0</accession>
<reference evidence="1 2" key="1">
    <citation type="submission" date="2019-12" db="EMBL/GenBank/DDBJ databases">
        <authorList>
            <person name="Li M."/>
        </authorList>
    </citation>
    <scope>NUCLEOTIDE SEQUENCE [LARGE SCALE GENOMIC DNA]</scope>
    <source>
        <strain evidence="1 2">GBMRC 2046</strain>
    </source>
</reference>
<comment type="caution">
    <text evidence="1">The sequence shown here is derived from an EMBL/GenBank/DDBJ whole genome shotgun (WGS) entry which is preliminary data.</text>
</comment>